<feature type="region of interest" description="Disordered" evidence="5">
    <location>
        <begin position="112"/>
        <end position="131"/>
    </location>
</feature>
<sequence length="479" mass="51796">MTCRRVYEQTSFEDGKRVLVDRVWPPDISRDDARLDEWLGDVAPSTGLQHWYSHEPFRFAEFRRRYLAELADPEHRSALSRLRHLTDDGKLILLTAAPDADHSHAAVLAERLTGADRSEPDRPAPPPPPGYRAAVSAKVANLNAGAFAFVMGTGIVSTALNINGAHTASLALLVVGLAGCAVLLPAYVWRLLRWRQRFVADLVGPRAFAFLTVSIAANVIAARLVADGDTAVAGAFLAFGAAGWLLLGYGIPLGLIASTRRDASFDQVNGTWFLWAVGSQSVAVAAAGLARLTSSHLLQVLALVCWGIGLMQYLLTATIVLARLLARPVAPGNLMTSSWICMGAAAISVLAGTRLLELPPEGMLLSRSVVAGSAVVLWSFSTWLIPLLLALGVWRHVLRKVPFRYELGWWNLVFPIGMYGVTTHELGRTTGTSWLTTLGRWEIWVGGVVWVVVIAAMVAAAVRPHLTARRAAGSNRRTA</sequence>
<feature type="transmembrane region" description="Helical" evidence="6">
    <location>
        <begin position="298"/>
        <end position="322"/>
    </location>
</feature>
<evidence type="ECO:0000256" key="5">
    <source>
        <dbReference type="SAM" id="MobiDB-lite"/>
    </source>
</evidence>
<evidence type="ECO:0000256" key="3">
    <source>
        <dbReference type="ARBA" id="ARBA00022989"/>
    </source>
</evidence>
<dbReference type="EMBL" id="JBHTMM010000113">
    <property type="protein sequence ID" value="MFD1312304.1"/>
    <property type="molecule type" value="Genomic_DNA"/>
</dbReference>
<feature type="transmembrane region" description="Helical" evidence="6">
    <location>
        <begin position="168"/>
        <end position="188"/>
    </location>
</feature>
<feature type="compositionally biased region" description="Basic and acidic residues" evidence="5">
    <location>
        <begin position="113"/>
        <end position="122"/>
    </location>
</feature>
<evidence type="ECO:0000256" key="4">
    <source>
        <dbReference type="ARBA" id="ARBA00023136"/>
    </source>
</evidence>
<dbReference type="InterPro" id="IPR052552">
    <property type="entry name" value="YeaO-like"/>
</dbReference>
<accession>A0ABW3XUT9</accession>
<proteinExistence type="predicted"/>
<dbReference type="Gene3D" id="1.50.10.150">
    <property type="entry name" value="Voltage-dependent anion channel"/>
    <property type="match status" value="1"/>
</dbReference>
<feature type="transmembrane region" description="Helical" evidence="6">
    <location>
        <begin position="232"/>
        <end position="251"/>
    </location>
</feature>
<organism evidence="7 8">
    <name type="scientific">Streptomyces kaempferi</name>
    <dbReference type="NCBI Taxonomy" id="333725"/>
    <lineage>
        <taxon>Bacteria</taxon>
        <taxon>Bacillati</taxon>
        <taxon>Actinomycetota</taxon>
        <taxon>Actinomycetes</taxon>
        <taxon>Kitasatosporales</taxon>
        <taxon>Streptomycetaceae</taxon>
        <taxon>Streptomyces</taxon>
    </lineage>
</organism>
<feature type="transmembrane region" description="Helical" evidence="6">
    <location>
        <begin position="142"/>
        <end position="162"/>
    </location>
</feature>
<dbReference type="Pfam" id="PF22752">
    <property type="entry name" value="DUF488-N3i"/>
    <property type="match status" value="1"/>
</dbReference>
<evidence type="ECO:0000256" key="6">
    <source>
        <dbReference type="SAM" id="Phobius"/>
    </source>
</evidence>
<keyword evidence="8" id="KW-1185">Reference proteome</keyword>
<comment type="caution">
    <text evidence="7">The sequence shown here is derived from an EMBL/GenBank/DDBJ whole genome shotgun (WGS) entry which is preliminary data.</text>
</comment>
<comment type="subcellular location">
    <subcellularLocation>
        <location evidence="1">Membrane</location>
        <topology evidence="1">Multi-pass membrane protein</topology>
    </subcellularLocation>
</comment>
<dbReference type="CDD" id="cd09319">
    <property type="entry name" value="TDT_like_1"/>
    <property type="match status" value="1"/>
</dbReference>
<dbReference type="RefSeq" id="WP_381330740.1">
    <property type="nucleotide sequence ID" value="NZ_JBHTMM010000113.1"/>
</dbReference>
<dbReference type="PANTHER" id="PTHR36849:SF1">
    <property type="entry name" value="CYTOPLASMIC PROTEIN"/>
    <property type="match status" value="1"/>
</dbReference>
<feature type="transmembrane region" description="Helical" evidence="6">
    <location>
        <begin position="272"/>
        <end position="292"/>
    </location>
</feature>
<keyword evidence="4 6" id="KW-0472">Membrane</keyword>
<feature type="transmembrane region" description="Helical" evidence="6">
    <location>
        <begin position="441"/>
        <end position="462"/>
    </location>
</feature>
<feature type="transmembrane region" description="Helical" evidence="6">
    <location>
        <begin position="208"/>
        <end position="226"/>
    </location>
</feature>
<feature type="transmembrane region" description="Helical" evidence="6">
    <location>
        <begin position="368"/>
        <end position="391"/>
    </location>
</feature>
<keyword evidence="3 6" id="KW-1133">Transmembrane helix</keyword>
<evidence type="ECO:0000313" key="8">
    <source>
        <dbReference type="Proteomes" id="UP001597058"/>
    </source>
</evidence>
<name>A0ABW3XUT9_9ACTN</name>
<evidence type="ECO:0000313" key="7">
    <source>
        <dbReference type="EMBL" id="MFD1312304.1"/>
    </source>
</evidence>
<evidence type="ECO:0000256" key="2">
    <source>
        <dbReference type="ARBA" id="ARBA00022692"/>
    </source>
</evidence>
<keyword evidence="2 6" id="KW-0812">Transmembrane</keyword>
<dbReference type="Proteomes" id="UP001597058">
    <property type="component" value="Unassembled WGS sequence"/>
</dbReference>
<protein>
    <submittedName>
        <fullName evidence="7">DUF488 family protein</fullName>
    </submittedName>
</protein>
<gene>
    <name evidence="7" type="ORF">ACFQ5X_41745</name>
</gene>
<dbReference type="InterPro" id="IPR038665">
    <property type="entry name" value="Voltage-dep_anion_channel_sf"/>
</dbReference>
<dbReference type="InterPro" id="IPR004695">
    <property type="entry name" value="SLAC1/Mae1/Ssu1/TehA"/>
</dbReference>
<feature type="transmembrane region" description="Helical" evidence="6">
    <location>
        <begin position="334"/>
        <end position="356"/>
    </location>
</feature>
<evidence type="ECO:0000256" key="1">
    <source>
        <dbReference type="ARBA" id="ARBA00004141"/>
    </source>
</evidence>
<dbReference type="Pfam" id="PF03595">
    <property type="entry name" value="SLAC1"/>
    <property type="match status" value="1"/>
</dbReference>
<dbReference type="PANTHER" id="PTHR36849">
    <property type="entry name" value="CYTOPLASMIC PROTEIN-RELATED"/>
    <property type="match status" value="1"/>
</dbReference>
<reference evidence="8" key="1">
    <citation type="journal article" date="2019" name="Int. J. Syst. Evol. Microbiol.">
        <title>The Global Catalogue of Microorganisms (GCM) 10K type strain sequencing project: providing services to taxonomists for standard genome sequencing and annotation.</title>
        <authorList>
            <consortium name="The Broad Institute Genomics Platform"/>
            <consortium name="The Broad Institute Genome Sequencing Center for Infectious Disease"/>
            <person name="Wu L."/>
            <person name="Ma J."/>
        </authorList>
    </citation>
    <scope>NUCLEOTIDE SEQUENCE [LARGE SCALE GENOMIC DNA]</scope>
    <source>
        <strain evidence="8">CGMCC 4.7020</strain>
    </source>
</reference>
<feature type="transmembrane region" description="Helical" evidence="6">
    <location>
        <begin position="403"/>
        <end position="421"/>
    </location>
</feature>